<evidence type="ECO:0000256" key="5">
    <source>
        <dbReference type="ARBA" id="ARBA00022840"/>
    </source>
</evidence>
<dbReference type="InterPro" id="IPR003593">
    <property type="entry name" value="AAA+_ATPase"/>
</dbReference>
<dbReference type="SMART" id="SM00382">
    <property type="entry name" value="AAA"/>
    <property type="match status" value="1"/>
</dbReference>
<dbReference type="GO" id="GO:0022857">
    <property type="term" value="F:transmembrane transporter activity"/>
    <property type="evidence" value="ECO:0007669"/>
    <property type="project" value="InterPro"/>
</dbReference>
<feature type="domain" description="ABC transporter" evidence="8">
    <location>
        <begin position="24"/>
        <end position="239"/>
    </location>
</feature>
<evidence type="ECO:0000256" key="4">
    <source>
        <dbReference type="ARBA" id="ARBA00022748"/>
    </source>
</evidence>
<dbReference type="GO" id="GO:0016887">
    <property type="term" value="F:ATP hydrolysis activity"/>
    <property type="evidence" value="ECO:0007669"/>
    <property type="project" value="InterPro"/>
</dbReference>
<dbReference type="Proteomes" id="UP000018542">
    <property type="component" value="Chromosome"/>
</dbReference>
<accession>V5SBK6</accession>
<gene>
    <name evidence="9" type="ORF">W911_01800</name>
</gene>
<comment type="similarity">
    <text evidence="1">Belongs to the ABC transporter superfamily.</text>
</comment>
<reference evidence="9 10" key="1">
    <citation type="journal article" date="2014" name="Genome Announc.">
        <title>Complete Genome Sequence of Hyphomicrobium nitrativorans Strain NL23, a Denitrifying Bacterium Isolated from Biofilm of a Methanol-Fed Denitrification System Treating Seawater at the Montreal Biodome.</title>
        <authorList>
            <person name="Martineau C."/>
            <person name="Villeneuve C."/>
            <person name="Mauffrey F."/>
            <person name="Villemur R."/>
        </authorList>
    </citation>
    <scope>NUCLEOTIDE SEQUENCE [LARGE SCALE GENOMIC DNA]</scope>
    <source>
        <strain evidence="9">NL23</strain>
    </source>
</reference>
<protein>
    <submittedName>
        <fullName evidence="9">Cytochrome C biogenesis protein</fullName>
    </submittedName>
</protein>
<dbReference type="GO" id="GO:0017004">
    <property type="term" value="P:cytochrome complex assembly"/>
    <property type="evidence" value="ECO:0007669"/>
    <property type="project" value="UniProtKB-KW"/>
</dbReference>
<dbReference type="InterPro" id="IPR027417">
    <property type="entry name" value="P-loop_NTPase"/>
</dbReference>
<evidence type="ECO:0000313" key="10">
    <source>
        <dbReference type="Proteomes" id="UP000018542"/>
    </source>
</evidence>
<evidence type="ECO:0000259" key="8">
    <source>
        <dbReference type="PROSITE" id="PS50893"/>
    </source>
</evidence>
<name>V5SBK6_9HYPH</name>
<evidence type="ECO:0000256" key="2">
    <source>
        <dbReference type="ARBA" id="ARBA00022448"/>
    </source>
</evidence>
<dbReference type="NCBIfam" id="TIGR01189">
    <property type="entry name" value="ccmA"/>
    <property type="match status" value="1"/>
</dbReference>
<dbReference type="EMBL" id="CP006912">
    <property type="protein sequence ID" value="AHB47415.1"/>
    <property type="molecule type" value="Genomic_DNA"/>
</dbReference>
<keyword evidence="6" id="KW-1278">Translocase</keyword>
<keyword evidence="2" id="KW-0813">Transport</keyword>
<dbReference type="InterPro" id="IPR003439">
    <property type="entry name" value="ABC_transporter-like_ATP-bd"/>
</dbReference>
<dbReference type="KEGG" id="hni:W911_01800"/>
<dbReference type="AlphaFoldDB" id="V5SBK6"/>
<keyword evidence="10" id="KW-1185">Reference proteome</keyword>
<evidence type="ECO:0000256" key="7">
    <source>
        <dbReference type="ARBA" id="ARBA00023136"/>
    </source>
</evidence>
<dbReference type="STRING" id="1029756.W911_01800"/>
<keyword evidence="5" id="KW-0067">ATP-binding</keyword>
<dbReference type="Gene3D" id="3.40.50.300">
    <property type="entry name" value="P-loop containing nucleotide triphosphate hydrolases"/>
    <property type="match status" value="1"/>
</dbReference>
<evidence type="ECO:0000256" key="3">
    <source>
        <dbReference type="ARBA" id="ARBA00022741"/>
    </source>
</evidence>
<keyword evidence="3" id="KW-0547">Nucleotide-binding</keyword>
<dbReference type="InterPro" id="IPR017871">
    <property type="entry name" value="ABC_transporter-like_CS"/>
</dbReference>
<dbReference type="SUPFAM" id="SSF52540">
    <property type="entry name" value="P-loop containing nucleoside triphosphate hydrolases"/>
    <property type="match status" value="1"/>
</dbReference>
<keyword evidence="7" id="KW-0472">Membrane</keyword>
<proteinExistence type="inferred from homology"/>
<dbReference type="PANTHER" id="PTHR43499:SF1">
    <property type="entry name" value="ABC TRANSPORTER I FAMILY MEMBER 1"/>
    <property type="match status" value="1"/>
</dbReference>
<evidence type="ECO:0000256" key="1">
    <source>
        <dbReference type="ARBA" id="ARBA00005417"/>
    </source>
</evidence>
<dbReference type="PROSITE" id="PS00211">
    <property type="entry name" value="ABC_TRANSPORTER_1"/>
    <property type="match status" value="1"/>
</dbReference>
<organism evidence="9 10">
    <name type="scientific">Hyphomicrobium nitrativorans NL23</name>
    <dbReference type="NCBI Taxonomy" id="1029756"/>
    <lineage>
        <taxon>Bacteria</taxon>
        <taxon>Pseudomonadati</taxon>
        <taxon>Pseudomonadota</taxon>
        <taxon>Alphaproteobacteria</taxon>
        <taxon>Hyphomicrobiales</taxon>
        <taxon>Hyphomicrobiaceae</taxon>
        <taxon>Hyphomicrobium</taxon>
    </lineage>
</organism>
<dbReference type="InterPro" id="IPR005895">
    <property type="entry name" value="ABC_transptr_haem_export_CcmA"/>
</dbReference>
<sequence>MQTHAPSFHKTACSTLKRDDRLQLHADNLTVERGTRTVIANLTFTANAGEALLLTGPNGAGKTTLIRTVAGFIAPVSGKIALKGDVGDRDIAELCHYVGHLTGVKANLTAEQNLAFWAEYLGGETTRAMAERVDDALDAFGLLGLADYPAGLLSAGQKRRLGLARLLVAERPIWLLDEPTVSLDAASTTLLAGLIQRHLANDGLVIAATHLPLGLEQPSYLRLGPTAPTVEGSAQGAAL</sequence>
<dbReference type="PROSITE" id="PS50893">
    <property type="entry name" value="ABC_TRANSPORTER_2"/>
    <property type="match status" value="1"/>
</dbReference>
<dbReference type="PATRIC" id="fig|1029756.8.peg.382"/>
<dbReference type="PANTHER" id="PTHR43499">
    <property type="entry name" value="ABC TRANSPORTER I FAMILY MEMBER 1"/>
    <property type="match status" value="1"/>
</dbReference>
<evidence type="ECO:0000256" key="6">
    <source>
        <dbReference type="ARBA" id="ARBA00022967"/>
    </source>
</evidence>
<dbReference type="HOGENOM" id="CLU_000604_1_2_5"/>
<dbReference type="Pfam" id="PF00005">
    <property type="entry name" value="ABC_tran"/>
    <property type="match status" value="1"/>
</dbReference>
<keyword evidence="4" id="KW-0201">Cytochrome c-type biogenesis</keyword>
<evidence type="ECO:0000313" key="9">
    <source>
        <dbReference type="EMBL" id="AHB47415.1"/>
    </source>
</evidence>
<dbReference type="GO" id="GO:0005524">
    <property type="term" value="F:ATP binding"/>
    <property type="evidence" value="ECO:0007669"/>
    <property type="project" value="UniProtKB-KW"/>
</dbReference>